<reference evidence="4 5" key="1">
    <citation type="submission" date="2015-03" db="EMBL/GenBank/DDBJ databases">
        <title>Genome sequence of Kiloniella sp. P1-1, isolated from the gut microflora of Pacific white shrimp, Penaeus vannamei.</title>
        <authorList>
            <person name="Shao Z."/>
            <person name="Wang L."/>
            <person name="Li X."/>
        </authorList>
    </citation>
    <scope>NUCLEOTIDE SEQUENCE [LARGE SCALE GENOMIC DNA]</scope>
    <source>
        <strain evidence="4 5">P1-1</strain>
    </source>
</reference>
<dbReference type="SUPFAM" id="SSF53756">
    <property type="entry name" value="UDP-Glycosyltransferase/glycogen phosphorylase"/>
    <property type="match status" value="1"/>
</dbReference>
<keyword evidence="1" id="KW-0808">Transferase</keyword>
<evidence type="ECO:0000256" key="2">
    <source>
        <dbReference type="SAM" id="Phobius"/>
    </source>
</evidence>
<protein>
    <recommendedName>
        <fullName evidence="3">Glycosyl transferase family 1 domain-containing protein</fullName>
    </recommendedName>
</protein>
<comment type="caution">
    <text evidence="4">The sequence shown here is derived from an EMBL/GenBank/DDBJ whole genome shotgun (WGS) entry which is preliminary data.</text>
</comment>
<dbReference type="RefSeq" id="WP_046506453.1">
    <property type="nucleotide sequence ID" value="NZ_LANI01000006.1"/>
</dbReference>
<keyword evidence="5" id="KW-1185">Reference proteome</keyword>
<keyword evidence="2" id="KW-0472">Membrane</keyword>
<dbReference type="Pfam" id="PF00534">
    <property type="entry name" value="Glycos_transf_1"/>
    <property type="match status" value="1"/>
</dbReference>
<evidence type="ECO:0000313" key="5">
    <source>
        <dbReference type="Proteomes" id="UP000034491"/>
    </source>
</evidence>
<feature type="transmembrane region" description="Helical" evidence="2">
    <location>
        <begin position="6"/>
        <end position="31"/>
    </location>
</feature>
<dbReference type="GO" id="GO:0016757">
    <property type="term" value="F:glycosyltransferase activity"/>
    <property type="evidence" value="ECO:0007669"/>
    <property type="project" value="InterPro"/>
</dbReference>
<dbReference type="InterPro" id="IPR001296">
    <property type="entry name" value="Glyco_trans_1"/>
</dbReference>
<dbReference type="PANTHER" id="PTHR46401:SF2">
    <property type="entry name" value="GLYCOSYLTRANSFERASE WBBK-RELATED"/>
    <property type="match status" value="1"/>
</dbReference>
<evidence type="ECO:0000313" key="4">
    <source>
        <dbReference type="EMBL" id="KKJ77013.1"/>
    </source>
</evidence>
<organism evidence="4 5">
    <name type="scientific">Kiloniella litopenaei</name>
    <dbReference type="NCBI Taxonomy" id="1549748"/>
    <lineage>
        <taxon>Bacteria</taxon>
        <taxon>Pseudomonadati</taxon>
        <taxon>Pseudomonadota</taxon>
        <taxon>Alphaproteobacteria</taxon>
        <taxon>Rhodospirillales</taxon>
        <taxon>Kiloniellaceae</taxon>
        <taxon>Kiloniella</taxon>
    </lineage>
</organism>
<dbReference type="STRING" id="1549748.WH95_10130"/>
<dbReference type="PANTHER" id="PTHR46401">
    <property type="entry name" value="GLYCOSYLTRANSFERASE WBBK-RELATED"/>
    <property type="match status" value="1"/>
</dbReference>
<dbReference type="AlphaFoldDB" id="A0A0M2RBM0"/>
<proteinExistence type="predicted"/>
<feature type="domain" description="Glycosyl transferase family 1" evidence="3">
    <location>
        <begin position="254"/>
        <end position="402"/>
    </location>
</feature>
<keyword evidence="2" id="KW-0812">Transmembrane</keyword>
<dbReference type="Gene3D" id="3.40.50.2000">
    <property type="entry name" value="Glycogen Phosphorylase B"/>
    <property type="match status" value="2"/>
</dbReference>
<name>A0A0M2RBM0_9PROT</name>
<keyword evidence="2" id="KW-1133">Transmembrane helix</keyword>
<evidence type="ECO:0000259" key="3">
    <source>
        <dbReference type="Pfam" id="PF00534"/>
    </source>
</evidence>
<evidence type="ECO:0000256" key="1">
    <source>
        <dbReference type="ARBA" id="ARBA00022679"/>
    </source>
</evidence>
<accession>A0A0M2RBM0</accession>
<sequence>MKRNLLVVFDLLTATLMLLFTAIGIFLLSIFRHKASPQTPKDPRLLYIGYTGLAEARAKGLLLTPNAADMTYNPAQILPKVTVVIPLGKENVVEQLSQTVHFVELVPPNFPAWLSLTRKAIRLIFAFIKCHSLALEHDVIMLGGPHNQAVVGLLLKLTTRHRIVSFIEAFWEDILQHQEGYSTLLQKTLKIWYRIVYRVFDAYVGAPSFRKDFYLSLGMKEDKIWPYLHQLDISALNTAKQYIDLPAELRHFSKPWILFVGRFEEEKHPVDCIQLAQRLDDQGLDFTLIMAGGGTLKPHLVGLVAEQGLQDKIKIFDALPNSVVFRIACNADYCFAPYSGTALAEALYAGCCIVAYDNLPHRAIAGDGPIIFIPDRDLEAAATVFKDLLEEETSAANFQQKSADYAKEKWNIEAIGLAYRNPLIGKTGTLL</sequence>
<dbReference type="OrthoDB" id="9790710at2"/>
<dbReference type="EMBL" id="LANI01000006">
    <property type="protein sequence ID" value="KKJ77013.1"/>
    <property type="molecule type" value="Genomic_DNA"/>
</dbReference>
<gene>
    <name evidence="4" type="ORF">WH95_10130</name>
</gene>
<dbReference type="Proteomes" id="UP000034491">
    <property type="component" value="Unassembled WGS sequence"/>
</dbReference>